<dbReference type="Proteomes" id="UP001233999">
    <property type="component" value="Unassembled WGS sequence"/>
</dbReference>
<evidence type="ECO:0000259" key="3">
    <source>
        <dbReference type="Pfam" id="PF23070"/>
    </source>
</evidence>
<dbReference type="Pfam" id="PF23071">
    <property type="entry name" value="DUF7044"/>
    <property type="match status" value="1"/>
</dbReference>
<evidence type="ECO:0000256" key="1">
    <source>
        <dbReference type="SAM" id="MobiDB-lite"/>
    </source>
</evidence>
<dbReference type="EMBL" id="JASPKZ010008247">
    <property type="protein sequence ID" value="KAJ9580595.1"/>
    <property type="molecule type" value="Genomic_DNA"/>
</dbReference>
<dbReference type="InterPro" id="IPR055470">
    <property type="entry name" value="DUF7042"/>
</dbReference>
<gene>
    <name evidence="6" type="ORF">L9F63_024210</name>
</gene>
<protein>
    <submittedName>
        <fullName evidence="6">Uncharacterized protein</fullName>
    </submittedName>
</protein>
<dbReference type="Pfam" id="PF23069">
    <property type="entry name" value="DUF7042"/>
    <property type="match status" value="1"/>
</dbReference>
<evidence type="ECO:0000259" key="2">
    <source>
        <dbReference type="Pfam" id="PF23069"/>
    </source>
</evidence>
<reference evidence="6" key="2">
    <citation type="submission" date="2023-05" db="EMBL/GenBank/DDBJ databases">
        <authorList>
            <person name="Fouks B."/>
        </authorList>
    </citation>
    <scope>NUCLEOTIDE SEQUENCE</scope>
    <source>
        <strain evidence="6">Stay&amp;Tobe</strain>
        <tissue evidence="6">Testes</tissue>
    </source>
</reference>
<comment type="caution">
    <text evidence="6">The sequence shown here is derived from an EMBL/GenBank/DDBJ whole genome shotgun (WGS) entry which is preliminary data.</text>
</comment>
<feature type="domain" description="DUF7044" evidence="4">
    <location>
        <begin position="40"/>
        <end position="140"/>
    </location>
</feature>
<feature type="domain" description="DUF7043" evidence="3">
    <location>
        <begin position="308"/>
        <end position="412"/>
    </location>
</feature>
<evidence type="ECO:0000259" key="4">
    <source>
        <dbReference type="Pfam" id="PF23071"/>
    </source>
</evidence>
<organism evidence="6 7">
    <name type="scientific">Diploptera punctata</name>
    <name type="common">Pacific beetle cockroach</name>
    <dbReference type="NCBI Taxonomy" id="6984"/>
    <lineage>
        <taxon>Eukaryota</taxon>
        <taxon>Metazoa</taxon>
        <taxon>Ecdysozoa</taxon>
        <taxon>Arthropoda</taxon>
        <taxon>Hexapoda</taxon>
        <taxon>Insecta</taxon>
        <taxon>Pterygota</taxon>
        <taxon>Neoptera</taxon>
        <taxon>Polyneoptera</taxon>
        <taxon>Dictyoptera</taxon>
        <taxon>Blattodea</taxon>
        <taxon>Blaberoidea</taxon>
        <taxon>Blaberidae</taxon>
        <taxon>Diplopterinae</taxon>
        <taxon>Diploptera</taxon>
    </lineage>
</organism>
<dbReference type="Pfam" id="PF23073">
    <property type="entry name" value="DUF7045"/>
    <property type="match status" value="1"/>
</dbReference>
<evidence type="ECO:0000313" key="7">
    <source>
        <dbReference type="Proteomes" id="UP001233999"/>
    </source>
</evidence>
<dbReference type="InterPro" id="IPR055473">
    <property type="entry name" value="DUF7045"/>
</dbReference>
<name>A0AAD7ZH65_DIPPU</name>
<keyword evidence="7" id="KW-1185">Reference proteome</keyword>
<dbReference type="InterPro" id="IPR055472">
    <property type="entry name" value="DUF7044"/>
</dbReference>
<feature type="region of interest" description="Disordered" evidence="1">
    <location>
        <begin position="538"/>
        <end position="589"/>
    </location>
</feature>
<dbReference type="AlphaFoldDB" id="A0AAD7ZH65"/>
<feature type="domain" description="DUF7042" evidence="2">
    <location>
        <begin position="166"/>
        <end position="291"/>
    </location>
</feature>
<dbReference type="Pfam" id="PF23070">
    <property type="entry name" value="DUF7043"/>
    <property type="match status" value="1"/>
</dbReference>
<dbReference type="PANTHER" id="PTHR22255:SF4">
    <property type="entry name" value="CATION-INDEPENDENT MANNOSE-6-PHOSPHATE RECEPTOR"/>
    <property type="match status" value="1"/>
</dbReference>
<proteinExistence type="predicted"/>
<evidence type="ECO:0000313" key="6">
    <source>
        <dbReference type="EMBL" id="KAJ9580595.1"/>
    </source>
</evidence>
<sequence>MQHFIHFRAARAECRKMCLCLERTRIALLVLAMLLSWADACYFPIELQGEYVVQVTTNTPGNLVQYSQVNISAEAIPIWGHCHRRLGNRFILTDSSGGANCSRCFHIILRSRNVLQVRTEGLDKCYTNQDAAEATCPDEKTANQSDISKAIVFYKTKEVGGEDIKQVYCPINGRFNFVYTLKDGSINNMKCRDPVSEMDNCPSGSDLNLHFHNCDFPNKDVTFQCLGHWSGPGDQNYLALRDTSFMSQHQLPPYRCALYKEEAGTGNVFMAFSSDSTCSSNLDSAMSGYEMFSLSVVPSIGWPSQVDNSNCRFPPWARGYWQHIYIEGNTLTYKDHSTFKTYTIRCLGPEAATSERFAVFARTQCGEEMYTCIWLKRRGVNVLEFQLGLQSSTYYNSTLCSDSNFEPKVWITQGRMERLEESPCPVAGEYAGIIPDATNLCARLSSDCRSPEIMYYTVSDCSHSEIYEEREYRCLGQWKEDGLMYTYTQRRDVGTYECFVGSIVSNNEIYIKEAGDHCQRNIDPMHYGMKLTKKGSCIGNPPGSVSRPGGGEMPQPRPTTSWMSSRRPPEPTQPWKPITAPPRDASSAETHTRLTPLQLLLVSIIVYFVYRQ</sequence>
<accession>A0AAD7ZH65</accession>
<dbReference type="PANTHER" id="PTHR22255">
    <property type="entry name" value="LP06548P"/>
    <property type="match status" value="1"/>
</dbReference>
<evidence type="ECO:0000259" key="5">
    <source>
        <dbReference type="Pfam" id="PF23073"/>
    </source>
</evidence>
<reference evidence="6" key="1">
    <citation type="journal article" date="2023" name="IScience">
        <title>Live-bearing cockroach genome reveals convergent evolutionary mechanisms linked to viviparity in insects and beyond.</title>
        <authorList>
            <person name="Fouks B."/>
            <person name="Harrison M.C."/>
            <person name="Mikhailova A.A."/>
            <person name="Marchal E."/>
            <person name="English S."/>
            <person name="Carruthers M."/>
            <person name="Jennings E.C."/>
            <person name="Chiamaka E.L."/>
            <person name="Frigard R.A."/>
            <person name="Pippel M."/>
            <person name="Attardo G.M."/>
            <person name="Benoit J.B."/>
            <person name="Bornberg-Bauer E."/>
            <person name="Tobe S.S."/>
        </authorList>
    </citation>
    <scope>NUCLEOTIDE SEQUENCE</scope>
    <source>
        <strain evidence="6">Stay&amp;Tobe</strain>
    </source>
</reference>
<feature type="domain" description="DUF7045" evidence="5">
    <location>
        <begin position="424"/>
        <end position="524"/>
    </location>
</feature>
<dbReference type="InterPro" id="IPR055471">
    <property type="entry name" value="DUF7043"/>
</dbReference>